<evidence type="ECO:0000313" key="1">
    <source>
        <dbReference type="EMBL" id="SQB36208.1"/>
    </source>
</evidence>
<dbReference type="Proteomes" id="UP000250223">
    <property type="component" value="Unassembled WGS sequence"/>
</dbReference>
<name>A0A2X2W5W3_CLOCO</name>
<dbReference type="AlphaFoldDB" id="A0A2X2W5W3"/>
<gene>
    <name evidence="1" type="ORF">NCTC13028_02443</name>
</gene>
<evidence type="ECO:0000313" key="2">
    <source>
        <dbReference type="Proteomes" id="UP000250223"/>
    </source>
</evidence>
<sequence length="47" mass="5753">MEHNIQDFNKTTDIDLIMEIWLKSNVEAHHFILENTLYKLPIYYFPI</sequence>
<reference evidence="1 2" key="1">
    <citation type="submission" date="2018-06" db="EMBL/GenBank/DDBJ databases">
        <authorList>
            <consortium name="Pathogen Informatics"/>
            <person name="Doyle S."/>
        </authorList>
    </citation>
    <scope>NUCLEOTIDE SEQUENCE [LARGE SCALE GENOMIC DNA]</scope>
    <source>
        <strain evidence="1 2">NCTC13028</strain>
    </source>
</reference>
<accession>A0A2X2W5W3</accession>
<organism evidence="1 2">
    <name type="scientific">Clostridium cochlearium</name>
    <dbReference type="NCBI Taxonomy" id="1494"/>
    <lineage>
        <taxon>Bacteria</taxon>
        <taxon>Bacillati</taxon>
        <taxon>Bacillota</taxon>
        <taxon>Clostridia</taxon>
        <taxon>Eubacteriales</taxon>
        <taxon>Clostridiaceae</taxon>
        <taxon>Clostridium</taxon>
    </lineage>
</organism>
<proteinExistence type="predicted"/>
<dbReference type="EMBL" id="UAWC01000026">
    <property type="protein sequence ID" value="SQB36208.1"/>
    <property type="molecule type" value="Genomic_DNA"/>
</dbReference>
<dbReference type="GO" id="GO:0016740">
    <property type="term" value="F:transferase activity"/>
    <property type="evidence" value="ECO:0007669"/>
    <property type="project" value="UniProtKB-KW"/>
</dbReference>
<keyword evidence="1" id="KW-0808">Transferase</keyword>
<protein>
    <submittedName>
        <fullName evidence="1">Acetyltransferase</fullName>
    </submittedName>
</protein>